<dbReference type="InterPro" id="IPR008737">
    <property type="entry name" value="DUF1758"/>
</dbReference>
<keyword evidence="1" id="KW-0863">Zinc-finger</keyword>
<evidence type="ECO:0000313" key="4">
    <source>
        <dbReference type="EMBL" id="KAL3121154.1"/>
    </source>
</evidence>
<dbReference type="InterPro" id="IPR043502">
    <property type="entry name" value="DNA/RNA_pol_sf"/>
</dbReference>
<feature type="region of interest" description="Disordered" evidence="2">
    <location>
        <begin position="2367"/>
        <end position="2425"/>
    </location>
</feature>
<accession>A0ABD2M121</accession>
<dbReference type="Pfam" id="PF05585">
    <property type="entry name" value="DUF1758"/>
    <property type="match status" value="1"/>
</dbReference>
<feature type="compositionally biased region" description="Polar residues" evidence="2">
    <location>
        <begin position="145"/>
        <end position="156"/>
    </location>
</feature>
<dbReference type="EMBL" id="JBICBT010000198">
    <property type="protein sequence ID" value="KAL3121154.1"/>
    <property type="molecule type" value="Genomic_DNA"/>
</dbReference>
<feature type="compositionally biased region" description="Basic and acidic residues" evidence="2">
    <location>
        <begin position="128"/>
        <end position="138"/>
    </location>
</feature>
<gene>
    <name evidence="4" type="ORF">niasHT_001111</name>
</gene>
<dbReference type="InterPro" id="IPR001878">
    <property type="entry name" value="Znf_CCHC"/>
</dbReference>
<feature type="compositionally biased region" description="Low complexity" evidence="2">
    <location>
        <begin position="2380"/>
        <end position="2425"/>
    </location>
</feature>
<dbReference type="Pfam" id="PF03564">
    <property type="entry name" value="DUF1759"/>
    <property type="match status" value="1"/>
</dbReference>
<feature type="compositionally biased region" description="Basic and acidic residues" evidence="2">
    <location>
        <begin position="1777"/>
        <end position="1825"/>
    </location>
</feature>
<evidence type="ECO:0000313" key="5">
    <source>
        <dbReference type="Proteomes" id="UP001620626"/>
    </source>
</evidence>
<feature type="compositionally biased region" description="Basic and acidic residues" evidence="2">
    <location>
        <begin position="363"/>
        <end position="377"/>
    </location>
</feature>
<feature type="compositionally biased region" description="Basic and acidic residues" evidence="2">
    <location>
        <begin position="1678"/>
        <end position="1720"/>
    </location>
</feature>
<comment type="caution">
    <text evidence="4">The sequence shown here is derived from an EMBL/GenBank/DDBJ whole genome shotgun (WGS) entry which is preliminary data.</text>
</comment>
<feature type="region of interest" description="Disordered" evidence="2">
    <location>
        <begin position="2262"/>
        <end position="2288"/>
    </location>
</feature>
<feature type="compositionally biased region" description="Basic and acidic residues" evidence="2">
    <location>
        <begin position="1730"/>
        <end position="1749"/>
    </location>
</feature>
<name>A0ABD2M121_9BILA</name>
<dbReference type="Pfam" id="PF05380">
    <property type="entry name" value="Peptidase_A17"/>
    <property type="match status" value="1"/>
</dbReference>
<dbReference type="PANTHER" id="PTHR47331">
    <property type="entry name" value="PHD-TYPE DOMAIN-CONTAINING PROTEIN"/>
    <property type="match status" value="1"/>
</dbReference>
<keyword evidence="1" id="KW-0862">Zinc</keyword>
<keyword evidence="5" id="KW-1185">Reference proteome</keyword>
<proteinExistence type="predicted"/>
<feature type="region of interest" description="Disordered" evidence="2">
    <location>
        <begin position="1772"/>
        <end position="1825"/>
    </location>
</feature>
<feature type="compositionally biased region" description="Polar residues" evidence="2">
    <location>
        <begin position="1664"/>
        <end position="1677"/>
    </location>
</feature>
<feature type="compositionally biased region" description="Polar residues" evidence="2">
    <location>
        <begin position="2273"/>
        <end position="2288"/>
    </location>
</feature>
<dbReference type="InterPro" id="IPR005312">
    <property type="entry name" value="DUF1759"/>
</dbReference>
<evidence type="ECO:0000259" key="3">
    <source>
        <dbReference type="PROSITE" id="PS50158"/>
    </source>
</evidence>
<feature type="region of interest" description="Disordered" evidence="2">
    <location>
        <begin position="1664"/>
        <end position="1758"/>
    </location>
</feature>
<feature type="region of interest" description="Disordered" evidence="2">
    <location>
        <begin position="3044"/>
        <end position="3098"/>
    </location>
</feature>
<feature type="region of interest" description="Disordered" evidence="2">
    <location>
        <begin position="1925"/>
        <end position="1952"/>
    </location>
</feature>
<dbReference type="PANTHER" id="PTHR47331:SF5">
    <property type="entry name" value="RIBONUCLEASE H"/>
    <property type="match status" value="1"/>
</dbReference>
<feature type="compositionally biased region" description="Low complexity" evidence="2">
    <location>
        <begin position="348"/>
        <end position="357"/>
    </location>
</feature>
<feature type="region of interest" description="Disordered" evidence="2">
    <location>
        <begin position="127"/>
        <end position="156"/>
    </location>
</feature>
<feature type="compositionally biased region" description="Low complexity" evidence="2">
    <location>
        <begin position="397"/>
        <end position="412"/>
    </location>
</feature>
<feature type="compositionally biased region" description="Basic and acidic residues" evidence="2">
    <location>
        <begin position="385"/>
        <end position="395"/>
    </location>
</feature>
<keyword evidence="1" id="KW-0479">Metal-binding</keyword>
<evidence type="ECO:0000256" key="2">
    <source>
        <dbReference type="SAM" id="MobiDB-lite"/>
    </source>
</evidence>
<dbReference type="Proteomes" id="UP001620626">
    <property type="component" value="Unassembled WGS sequence"/>
</dbReference>
<dbReference type="GO" id="GO:0008270">
    <property type="term" value="F:zinc ion binding"/>
    <property type="evidence" value="ECO:0007669"/>
    <property type="project" value="UniProtKB-KW"/>
</dbReference>
<reference evidence="4 5" key="1">
    <citation type="submission" date="2024-10" db="EMBL/GenBank/DDBJ databases">
        <authorList>
            <person name="Kim D."/>
        </authorList>
    </citation>
    <scope>NUCLEOTIDE SEQUENCE [LARGE SCALE GENOMIC DNA]</scope>
    <source>
        <strain evidence="4">BH-2024</strain>
    </source>
</reference>
<organism evidence="4 5">
    <name type="scientific">Heterodera trifolii</name>
    <dbReference type="NCBI Taxonomy" id="157864"/>
    <lineage>
        <taxon>Eukaryota</taxon>
        <taxon>Metazoa</taxon>
        <taxon>Ecdysozoa</taxon>
        <taxon>Nematoda</taxon>
        <taxon>Chromadorea</taxon>
        <taxon>Rhabditida</taxon>
        <taxon>Tylenchina</taxon>
        <taxon>Tylenchomorpha</taxon>
        <taxon>Tylenchoidea</taxon>
        <taxon>Heteroderidae</taxon>
        <taxon>Heteroderinae</taxon>
        <taxon>Heterodera</taxon>
    </lineage>
</organism>
<feature type="domain" description="CCHC-type" evidence="3">
    <location>
        <begin position="500"/>
        <end position="515"/>
    </location>
</feature>
<evidence type="ECO:0000256" key="1">
    <source>
        <dbReference type="PROSITE-ProRule" id="PRU00047"/>
    </source>
</evidence>
<protein>
    <recommendedName>
        <fullName evidence="3">CCHC-type domain-containing protein</fullName>
    </recommendedName>
</protein>
<dbReference type="InterPro" id="IPR008042">
    <property type="entry name" value="Retrotrans_Pao"/>
</dbReference>
<feature type="region of interest" description="Disordered" evidence="2">
    <location>
        <begin position="1633"/>
        <end position="1652"/>
    </location>
</feature>
<dbReference type="PROSITE" id="PS50158">
    <property type="entry name" value="ZF_CCHC"/>
    <property type="match status" value="1"/>
</dbReference>
<dbReference type="SUPFAM" id="SSF56672">
    <property type="entry name" value="DNA/RNA polymerases"/>
    <property type="match status" value="1"/>
</dbReference>
<feature type="region of interest" description="Disordered" evidence="2">
    <location>
        <begin position="343"/>
        <end position="414"/>
    </location>
</feature>
<sequence length="3098" mass="356655">MAAPIQQKLSAALKVLSRSRTAAELHIQADQAASNLENAFNFEAQLEKVQKEAKTMDIFLDDVRESLTAWADLLRKLPATERDPAEADFNKFEKKERTTDKVDEAALKLRDLRDLISTLTVQSRLYRSKADKEERDAQAAHANAMQHTAQQQPNKTPSFTPPFYQFQPIQLDKFFGNKRKWPEFYESFKSAIGTHALSKAEKFNLLRNLLGGEARELVAGFRLEDNNYDTALQLLKDTYGAPDEHIRALHFELANLKPCKNLRDTKEFLLQLERLTRELNNSGEDIEGPPTFLMLEKKLTPGFLRTILTKKGEDPARWDTTKFRDVLNEAVRKETQIQEVMGEYGHSQQQRPQPQRPNFSASKFRDRAPIPQQRERTFITSAVDDNYKRLNDRQPQHRPQQQRPRAPQPQQRNLRTFNNQRQFPTQYANATNNQRQFPTQRANATNNQKQFPTQHANATFNQRKPPSPCIFCDNDHWNEECRKYSTIQQRREVLRTKALCFKCLKSNHQASNCPQPKRCFKCKQPHPTALCYADEKPPNQITAAMFGQTQQNVPITTQAESNEPTASTSQMCNAVKGSDTRALLMTATSTVFNPAQPHLSMTAAIFIDPGSHRSFISAKAAQLLDLPVVHTEECHLTSFGEREPKRYISDVVKLGFLCTSGEKLIFNLNAMKFLVNDMPMIQLSELDKTELRQQKLNPPHEQRQPDIMLGIDVWHELQVQPIEKLPSGFTLCRSKIGKILSGSGRIEMHQASNVTFVLSVHGTEQEEANQSVTFESTKEVTEVFTSEDDFKKDEQLNNFFGLNLIGMDDTSTPIDQDHVMIHFKKNLTFVNNRYQVALPWNDRVDALPSNIHQAKARLISLIKKLRSLNLIDEYQAILDEQVQKSVIEYIGPPEAPSSAWPVHFLPHRAVIRTDKATTKIRIVMDASAKPKNCPSAPSLNDCLYTGPQLLKDLTGILLRFRQMEHVILADIEKAFLQLGIRHADRDACRFIWLNNPETAELNPIDHSELRIYRFCRVSFGLTVSPFLLNATIREHLALFDSDLARRIEENLYVDNIMFDAKPTEKLQDLVTQAKTIFEAAGMKLREFYGSNIEELRKLQPDDLAKDLEDNKVLGIRWKPKHNRLIFKLPIFEGNITKRTILSQIAKVYDPLGLMSPVLLPAKLILQEVQNLNPKWDDELPANISKDWLKLMAQWLDRGEAITIEFPWHIQAIDSVEVHCFCDASKYGMGIAVYQKAKTTIMKDECNLIYAKSLVKPIKVAAHDGTIPKLELQALTLGVKAVKFIQAQIKFADHQVIMWTDSQCSVERLRDNKRQDRFVANRLQKIREANFQVRHVRTDDSNPADMASRGADPQCLRTSLLWRFGPIWLSKTDKWPKSNVIYRPGDEIQEVEEPPIVERTTNVQVEEQFKPSIQFERISNWNRLKATAAYAMRFIIKLRALKNGTINDEHHNNGTLTVAQLQQAEKWIWREAQRLHLPSNNQMLTFDEFGTILCAIKSIINSRPLKFESDQEGIKVLRPINLSIINDDTDDPTDEPNPTHPIKIVATLRQGKDGRARSALLRINGKLRDRAINQLYNLELDPVIPEQPIQTVHSFIASVMDDSVSLAGSDDESQQPRPKERFIIPKRRSALLRPIGQQQSPLQGQHKRRKQLQDSGLRKLFQAIADQQGSSKATTQAIEESREVQKAPRHEQIEHEQRMVKKSQQEANRHLQPEKRQREEIQEVPQSTTEEQQREAERQQIERQQNDEQRANNQQTRSKAWQELARQFDYDLMDQPDPTEKQPEETDQPTKSKQQAAKDKGLERHRIGRKKTIDMQEKRQRPRDEWPEEKETLLNYVQRIYGPENWTSAWQRGRVLRELHELEDQGRWMIHHKSDGLQLSVSRMYGGKRPFAEFRFVEGGYYSHMVPEDVIFLQAVPTEEQPEIITIDDTTAPATNTEQTKRPPKPQRPQSPKLEEYRMADSKPNTHSQFNLFEPCDNTHTTCAKTATYGSTAGNRFQMEEFQNFRANNFFEALLFNWLTRNMNLPAEEIWAAHEGYIQADTTVEEVAQMFYQQQVADSGRQIARDQHLAEVINVWRNSCDRFGELYNQPAHKQVKFRPITTESEQQSGYGEWIERLNNRTAEIFSKARTKAQHPTYLNYNCTTILIGDNVAEVFKPLFYDAKWFTHFPADEFRLIPGPKVKHLIFAYQATADNMAAQIAPMLHRFMRSEIETTLILAKDDSNQWISNKKYLIDVTRELKAGFFVFNREIGEARRIANRIKQTMPEPMELDQEPGTSTSTSSARPGPSTSQQVISSLMLISLLCLLFIGSAQGQPIRQKRIAEIKAWHGGHLFNFLNIFTERDKRTATKHSPYVQRYIDKVLALNRSLSQTTTPPAPTNPPWTTTQMTTTTSPPRTTATTTKTRSTTWSTKATTRPNAWTTTTTPMPRTMDYRTTTVYRSRPQQRPRPGIKLIRWPKSPITTEEGRDVFWCSNHGSTLWELKGPENSPFCRPPPALTAQWTPLTITLYTKIHRPEPIATAWHCFIKTTTETYYTNIVGDKFVEVSKEFPLVSKRLCQRMAHQQECPLAKTEMHHDNNNHIWATNDQLQVDFPGPITGLFKGKQTSSATNCFAQPATLFVKWHSLQLLSPIHRADHCNYASEYCQLQDNSSLIWTSACPNDNCFMCDFQEAEEIQGEFTKLNGQTTAFWISDDRQKALTFTETHAVQACDGRQIVLSEQNFGIPKEQYDIIMSDHTRARRNVQPEQLASQLSAAQLATTMALSQLYLKECQRNVRVSNPTLQARKLLKRENLQARWISETTIEVFPCVPISLSNISYRTTKDCYKFIPVTIHLPNTTQDAFLDPEMRILSLISKIASCSQFRYHHLQVQQKPNLWVRIDSKNGNVQRLAQTAIHELYETILNKTDNDLDLHPLIFHQWQLDNDTDFANFPHIDEFEDSEDFKTKLEQHTTQRAEALGALPGGIEGWTIRWLQERLQEAIQWWIRLASAYSTFLLCRDVILPCLIAYFLNPIRITLMTLIGFRPKNQPTPQIQPQYEDMPLREMPSTPIRRKRRQLPEQSTPPIRLDTTTATASFRTRARAHSATEDTPFGRLRPMKLADD</sequence>